<dbReference type="GO" id="GO:0009279">
    <property type="term" value="C:cell outer membrane"/>
    <property type="evidence" value="ECO:0007669"/>
    <property type="project" value="UniProtKB-SubCell"/>
</dbReference>
<dbReference type="Pfam" id="PF02563">
    <property type="entry name" value="Poly_export"/>
    <property type="match status" value="1"/>
</dbReference>
<evidence type="ECO:0000259" key="19">
    <source>
        <dbReference type="Pfam" id="PF22461"/>
    </source>
</evidence>
<dbReference type="Proteomes" id="UP000010471">
    <property type="component" value="Chromosome"/>
</dbReference>
<dbReference type="InterPro" id="IPR003715">
    <property type="entry name" value="Poly_export_N"/>
</dbReference>
<evidence type="ECO:0000313" key="20">
    <source>
        <dbReference type="EMBL" id="AFZ20144.1"/>
    </source>
</evidence>
<evidence type="ECO:0000256" key="6">
    <source>
        <dbReference type="ARBA" id="ARBA00022692"/>
    </source>
</evidence>
<keyword evidence="4" id="KW-1134">Transmembrane beta strand</keyword>
<feature type="domain" description="SLBB" evidence="19">
    <location>
        <begin position="341"/>
        <end position="403"/>
    </location>
</feature>
<dbReference type="InterPro" id="IPR054765">
    <property type="entry name" value="SLBB_dom"/>
</dbReference>
<dbReference type="Pfam" id="PF10531">
    <property type="entry name" value="SLBB"/>
    <property type="match status" value="1"/>
</dbReference>
<dbReference type="STRING" id="1173027.Mic7113_4451"/>
<dbReference type="eggNOG" id="COG1596">
    <property type="taxonomic scope" value="Bacteria"/>
</dbReference>
<evidence type="ECO:0000256" key="7">
    <source>
        <dbReference type="ARBA" id="ARBA00022729"/>
    </source>
</evidence>
<dbReference type="Gene3D" id="3.30.1950.10">
    <property type="entry name" value="wza like domain"/>
    <property type="match status" value="1"/>
</dbReference>
<evidence type="ECO:0000256" key="11">
    <source>
        <dbReference type="ARBA" id="ARBA00023136"/>
    </source>
</evidence>
<evidence type="ECO:0000256" key="13">
    <source>
        <dbReference type="ARBA" id="ARBA00023237"/>
    </source>
</evidence>
<proteinExistence type="inferred from homology"/>
<feature type="compositionally biased region" description="Pro residues" evidence="15">
    <location>
        <begin position="75"/>
        <end position="86"/>
    </location>
</feature>
<keyword evidence="3" id="KW-0813">Transport</keyword>
<evidence type="ECO:0000256" key="4">
    <source>
        <dbReference type="ARBA" id="ARBA00022452"/>
    </source>
</evidence>
<keyword evidence="10" id="KW-0626">Porin</keyword>
<dbReference type="PANTHER" id="PTHR33619:SF3">
    <property type="entry name" value="POLYSACCHARIDE EXPORT PROTEIN GFCE-RELATED"/>
    <property type="match status" value="1"/>
</dbReference>
<gene>
    <name evidence="20" type="ORF">Mic7113_4451</name>
</gene>
<feature type="compositionally biased region" description="Pro residues" evidence="15">
    <location>
        <begin position="49"/>
        <end position="59"/>
    </location>
</feature>
<dbReference type="GO" id="GO:0015159">
    <property type="term" value="F:polysaccharide transmembrane transporter activity"/>
    <property type="evidence" value="ECO:0007669"/>
    <property type="project" value="InterPro"/>
</dbReference>
<evidence type="ECO:0000256" key="14">
    <source>
        <dbReference type="ARBA" id="ARBA00023288"/>
    </source>
</evidence>
<evidence type="ECO:0000256" key="3">
    <source>
        <dbReference type="ARBA" id="ARBA00022448"/>
    </source>
</evidence>
<comment type="subcellular location">
    <subcellularLocation>
        <location evidence="1">Cell outer membrane</location>
        <topology evidence="1">Multi-pass membrane protein</topology>
    </subcellularLocation>
</comment>
<dbReference type="PANTHER" id="PTHR33619">
    <property type="entry name" value="POLYSACCHARIDE EXPORT PROTEIN GFCE-RELATED"/>
    <property type="match status" value="1"/>
</dbReference>
<dbReference type="Gene3D" id="3.10.560.10">
    <property type="entry name" value="Outer membrane lipoprotein wza domain like"/>
    <property type="match status" value="3"/>
</dbReference>
<evidence type="ECO:0000256" key="2">
    <source>
        <dbReference type="ARBA" id="ARBA00009450"/>
    </source>
</evidence>
<evidence type="ECO:0000256" key="16">
    <source>
        <dbReference type="SAM" id="SignalP"/>
    </source>
</evidence>
<evidence type="ECO:0000256" key="1">
    <source>
        <dbReference type="ARBA" id="ARBA00004571"/>
    </source>
</evidence>
<dbReference type="HOGENOM" id="CLU_022181_1_0_3"/>
<evidence type="ECO:0000256" key="15">
    <source>
        <dbReference type="SAM" id="MobiDB-lite"/>
    </source>
</evidence>
<dbReference type="GO" id="GO:0015288">
    <property type="term" value="F:porin activity"/>
    <property type="evidence" value="ECO:0007669"/>
    <property type="project" value="UniProtKB-KW"/>
</dbReference>
<dbReference type="InterPro" id="IPR019554">
    <property type="entry name" value="Soluble_ligand-bd"/>
</dbReference>
<keyword evidence="9" id="KW-0406">Ion transport</keyword>
<keyword evidence="8" id="KW-0625">Polysaccharide transport</keyword>
<sequence length="540" mass="55413">MTGSGMRKRLNPPIAGLTLITLMATAVPAPSHAQLPTLPAPRDSQTSPSPNPNNVPFPPASALEGSPIPSFSTPPSSPEAPPPPAGSRPSGFSNLPPETPYTLGAGDRVRVDVFDVPEYSGEFAVLVDGTLNLPVIGAVTVRGRTLQQASETISQLYARYVRRPLVTVGLLAPRPVTIAVAGEVNRPGTYTAGAQGGAGAGTVAGQFPTVTQAITLAGGITQAAAVGEVKLRRRNSPTTYTINLWALLNQGDISQDVALRDGDTLFIPTVTDVNPTDTRTLADASFANRQAQPINIAIVGEVARPGPYEITGGGAGTGGATGAVTGATTGVAAGGGTAGGPPTITKAIQVAGGITSQADVRSVTIRRPTRSGQSKVIEVNLWEMLRTGDISQDVILQNGDTITIPTATAIDPAEATILAGASISPNTIVVNVVGEVTRAGAIPVPPNTPLNQAILAAGGFNTRAKKSKVDLIRLNPNGSVSKREVEVDLAQGINEEGNPTLRNNDVVVVRRSTVASIGDTLGTVLSPITNFFGFLNLFGF</sequence>
<feature type="domain" description="Polysaccharide export protein N-terminal" evidence="17">
    <location>
        <begin position="97"/>
        <end position="170"/>
    </location>
</feature>
<keyword evidence="12" id="KW-0564">Palmitate</keyword>
<evidence type="ECO:0000256" key="12">
    <source>
        <dbReference type="ARBA" id="ARBA00023139"/>
    </source>
</evidence>
<dbReference type="AlphaFoldDB" id="K9WK53"/>
<keyword evidence="6" id="KW-0812">Transmembrane</keyword>
<dbReference type="PATRIC" id="fig|1173027.3.peg.4924"/>
<comment type="similarity">
    <text evidence="2">Belongs to the BexD/CtrA/VexA family.</text>
</comment>
<evidence type="ECO:0000259" key="18">
    <source>
        <dbReference type="Pfam" id="PF10531"/>
    </source>
</evidence>
<feature type="chain" id="PRO_5003937555" evidence="16">
    <location>
        <begin position="34"/>
        <end position="540"/>
    </location>
</feature>
<keyword evidence="7 16" id="KW-0732">Signal</keyword>
<dbReference type="GO" id="GO:0006811">
    <property type="term" value="P:monoatomic ion transport"/>
    <property type="evidence" value="ECO:0007669"/>
    <property type="project" value="UniProtKB-KW"/>
</dbReference>
<evidence type="ECO:0000256" key="9">
    <source>
        <dbReference type="ARBA" id="ARBA00023065"/>
    </source>
</evidence>
<organism evidence="20 21">
    <name type="scientific">Allocoleopsis franciscana PCC 7113</name>
    <dbReference type="NCBI Taxonomy" id="1173027"/>
    <lineage>
        <taxon>Bacteria</taxon>
        <taxon>Bacillati</taxon>
        <taxon>Cyanobacteriota</taxon>
        <taxon>Cyanophyceae</taxon>
        <taxon>Coleofasciculales</taxon>
        <taxon>Coleofasciculaceae</taxon>
        <taxon>Allocoleopsis</taxon>
        <taxon>Allocoleopsis franciscana</taxon>
    </lineage>
</organism>
<evidence type="ECO:0000259" key="17">
    <source>
        <dbReference type="Pfam" id="PF02563"/>
    </source>
</evidence>
<dbReference type="EMBL" id="CP003630">
    <property type="protein sequence ID" value="AFZ20144.1"/>
    <property type="molecule type" value="Genomic_DNA"/>
</dbReference>
<evidence type="ECO:0000256" key="8">
    <source>
        <dbReference type="ARBA" id="ARBA00023047"/>
    </source>
</evidence>
<dbReference type="KEGG" id="mic:Mic7113_4451"/>
<feature type="signal peptide" evidence="16">
    <location>
        <begin position="1"/>
        <end position="33"/>
    </location>
</feature>
<keyword evidence="14" id="KW-0449">Lipoprotein</keyword>
<dbReference type="Pfam" id="PF22461">
    <property type="entry name" value="SLBB_2"/>
    <property type="match status" value="1"/>
</dbReference>
<feature type="region of interest" description="Disordered" evidence="15">
    <location>
        <begin position="32"/>
        <end position="104"/>
    </location>
</feature>
<feature type="domain" description="Soluble ligand binding" evidence="18">
    <location>
        <begin position="429"/>
        <end position="480"/>
    </location>
</feature>
<dbReference type="GO" id="GO:0046930">
    <property type="term" value="C:pore complex"/>
    <property type="evidence" value="ECO:0007669"/>
    <property type="project" value="UniProtKB-KW"/>
</dbReference>
<evidence type="ECO:0000313" key="21">
    <source>
        <dbReference type="Proteomes" id="UP000010471"/>
    </source>
</evidence>
<accession>K9WK53</accession>
<dbReference type="InterPro" id="IPR049712">
    <property type="entry name" value="Poly_export"/>
</dbReference>
<keyword evidence="13" id="KW-0998">Cell outer membrane</keyword>
<reference evidence="20 21" key="1">
    <citation type="submission" date="2012-06" db="EMBL/GenBank/DDBJ databases">
        <title>Finished chromosome of genome of Microcoleus sp. PCC 7113.</title>
        <authorList>
            <consortium name="US DOE Joint Genome Institute"/>
            <person name="Gugger M."/>
            <person name="Coursin T."/>
            <person name="Rippka R."/>
            <person name="Tandeau De Marsac N."/>
            <person name="Huntemann M."/>
            <person name="Wei C.-L."/>
            <person name="Han J."/>
            <person name="Detter J.C."/>
            <person name="Han C."/>
            <person name="Tapia R."/>
            <person name="Chen A."/>
            <person name="Kyrpides N."/>
            <person name="Mavromatis K."/>
            <person name="Markowitz V."/>
            <person name="Szeto E."/>
            <person name="Ivanova N."/>
            <person name="Pagani I."/>
            <person name="Pati A."/>
            <person name="Goodwin L."/>
            <person name="Nordberg H.P."/>
            <person name="Cantor M.N."/>
            <person name="Hua S.X."/>
            <person name="Woyke T."/>
            <person name="Kerfeld C.A."/>
        </authorList>
    </citation>
    <scope>NUCLEOTIDE SEQUENCE [LARGE SCALE GENOMIC DNA]</scope>
    <source>
        <strain evidence="20 21">PCC 7113</strain>
    </source>
</reference>
<name>K9WK53_9CYAN</name>
<keyword evidence="11" id="KW-0472">Membrane</keyword>
<evidence type="ECO:0000256" key="10">
    <source>
        <dbReference type="ARBA" id="ARBA00023114"/>
    </source>
</evidence>
<keyword evidence="5" id="KW-0762">Sugar transport</keyword>
<keyword evidence="21" id="KW-1185">Reference proteome</keyword>
<evidence type="ECO:0000256" key="5">
    <source>
        <dbReference type="ARBA" id="ARBA00022597"/>
    </source>
</evidence>
<protein>
    <submittedName>
        <fullName evidence="20">Periplasmic protein involved in polysaccharide export</fullName>
    </submittedName>
</protein>